<feature type="transmembrane region" description="Helical" evidence="6">
    <location>
        <begin position="182"/>
        <end position="203"/>
    </location>
</feature>
<dbReference type="PANTHER" id="PTHR43791">
    <property type="entry name" value="PERMEASE-RELATED"/>
    <property type="match status" value="1"/>
</dbReference>
<dbReference type="GO" id="GO:0016020">
    <property type="term" value="C:membrane"/>
    <property type="evidence" value="ECO:0007669"/>
    <property type="project" value="UniProtKB-SubCell"/>
</dbReference>
<comment type="caution">
    <text evidence="8">The sequence shown here is derived from an EMBL/GenBank/DDBJ whole genome shotgun (WGS) entry which is preliminary data.</text>
</comment>
<evidence type="ECO:0000259" key="7">
    <source>
        <dbReference type="PROSITE" id="PS50850"/>
    </source>
</evidence>
<dbReference type="EMBL" id="LFJN01000024">
    <property type="protein sequence ID" value="KPI37406.1"/>
    <property type="molecule type" value="Genomic_DNA"/>
</dbReference>
<proteinExistence type="predicted"/>
<feature type="domain" description="Major facilitator superfamily (MFS) profile" evidence="7">
    <location>
        <begin position="56"/>
        <end position="469"/>
    </location>
</feature>
<dbReference type="InterPro" id="IPR011701">
    <property type="entry name" value="MFS"/>
</dbReference>
<dbReference type="Pfam" id="PF07690">
    <property type="entry name" value="MFS_1"/>
    <property type="match status" value="1"/>
</dbReference>
<accession>A0A0N1H0J5</accession>
<evidence type="ECO:0000256" key="6">
    <source>
        <dbReference type="SAM" id="Phobius"/>
    </source>
</evidence>
<keyword evidence="3 6" id="KW-0812">Transmembrane</keyword>
<feature type="transmembrane region" description="Helical" evidence="6">
    <location>
        <begin position="56"/>
        <end position="74"/>
    </location>
</feature>
<keyword evidence="2" id="KW-0813">Transport</keyword>
<sequence>MSVDKTATEVERAYDDKHDVINDKYAHEETLNQMKQEATHANVDEKKLLLKTDLHVVPILFLLFLCAFIDRINIGNARIQGLEKDLKMKGVDYNIALFTFFILYILLEVPSNIILKKMRPSIFLSSIMLCWGIVTIGQGCTQSFGGLVGCRVIIGALEAGFFPGSVYLISMFYKRHELQWRINLFFSASIIAGAFSGLLAYAIAHMDGVAGYGGWRWIFIIEGLATVVIAAASYFLVPDWPETAKFYTEEERAFWIRRLALDNEDTSMSHWDKKTARRVFGDIKIYLGTAMYMGIVTTGYSGSFFTPTILKQLGWTSIRAQVMSIPIFIVATVLALSAALLSDRIKHRFGFIIFGCCVATTGYAILLNMHHVAVGVRYFAVFLIVGGGYIAQPITLVWLNNNLGGHYKRGVGAAMQVGIGNIGGIIASNIFLQSEAPTYPTGFGTALGMIWLCVISACLFLVYLMYENKARDQGKRDWRYEEPEHERKNMGDDYPSFRFTY</sequence>
<dbReference type="RefSeq" id="XP_017997369.1">
    <property type="nucleotide sequence ID" value="XM_018138985.1"/>
</dbReference>
<evidence type="ECO:0000313" key="9">
    <source>
        <dbReference type="Proteomes" id="UP000038010"/>
    </source>
</evidence>
<dbReference type="InterPro" id="IPR020846">
    <property type="entry name" value="MFS_dom"/>
</dbReference>
<dbReference type="PANTHER" id="PTHR43791:SF52">
    <property type="entry name" value="TRANSPORTER, PUTATIVE (AFU_ORTHOLOGUE AFUA_1G11820)-RELATED"/>
    <property type="match status" value="1"/>
</dbReference>
<feature type="transmembrane region" description="Helical" evidence="6">
    <location>
        <begin position="378"/>
        <end position="399"/>
    </location>
</feature>
<dbReference type="Gene3D" id="1.20.1250.20">
    <property type="entry name" value="MFS general substrate transporter like domains"/>
    <property type="match status" value="2"/>
</dbReference>
<dbReference type="AlphaFoldDB" id="A0A0N1H0J5"/>
<dbReference type="VEuPathDB" id="FungiDB:AB675_10229"/>
<feature type="transmembrane region" description="Helical" evidence="6">
    <location>
        <begin position="144"/>
        <end position="170"/>
    </location>
</feature>
<dbReference type="FunFam" id="1.20.1250.20:FF:000068">
    <property type="entry name" value="MFS general substrate transporter"/>
    <property type="match status" value="1"/>
</dbReference>
<evidence type="ECO:0000256" key="1">
    <source>
        <dbReference type="ARBA" id="ARBA00004141"/>
    </source>
</evidence>
<keyword evidence="9" id="KW-1185">Reference proteome</keyword>
<dbReference type="Proteomes" id="UP000038010">
    <property type="component" value="Unassembled WGS sequence"/>
</dbReference>
<protein>
    <submittedName>
        <fullName evidence="8">Putative transporter</fullName>
    </submittedName>
</protein>
<evidence type="ECO:0000256" key="4">
    <source>
        <dbReference type="ARBA" id="ARBA00022989"/>
    </source>
</evidence>
<dbReference type="GeneID" id="28730865"/>
<evidence type="ECO:0000313" key="8">
    <source>
        <dbReference type="EMBL" id="KPI37406.1"/>
    </source>
</evidence>
<evidence type="ECO:0000256" key="5">
    <source>
        <dbReference type="ARBA" id="ARBA00023136"/>
    </source>
</evidence>
<feature type="transmembrane region" description="Helical" evidence="6">
    <location>
        <begin position="122"/>
        <end position="138"/>
    </location>
</feature>
<feature type="transmembrane region" description="Helical" evidence="6">
    <location>
        <begin position="94"/>
        <end position="115"/>
    </location>
</feature>
<keyword evidence="5 6" id="KW-0472">Membrane</keyword>
<feature type="transmembrane region" description="Helical" evidence="6">
    <location>
        <begin position="349"/>
        <end position="366"/>
    </location>
</feature>
<comment type="subcellular location">
    <subcellularLocation>
        <location evidence="1">Membrane</location>
        <topology evidence="1">Multi-pass membrane protein</topology>
    </subcellularLocation>
</comment>
<dbReference type="FunFam" id="1.20.1250.20:FF:000034">
    <property type="entry name" value="MFS general substrate transporter"/>
    <property type="match status" value="1"/>
</dbReference>
<reference evidence="8 9" key="1">
    <citation type="submission" date="2015-06" db="EMBL/GenBank/DDBJ databases">
        <title>Draft genome of the ant-associated black yeast Phialophora attae CBS 131958.</title>
        <authorList>
            <person name="Moreno L.F."/>
            <person name="Stielow B.J."/>
            <person name="de Hoog S."/>
            <person name="Vicente V.A."/>
            <person name="Weiss V.A."/>
            <person name="de Vries M."/>
            <person name="Cruz L.M."/>
            <person name="Souza E.M."/>
        </authorList>
    </citation>
    <scope>NUCLEOTIDE SEQUENCE [LARGE SCALE GENOMIC DNA]</scope>
    <source>
        <strain evidence="8 9">CBS 131958</strain>
    </source>
</reference>
<feature type="transmembrane region" description="Helical" evidence="6">
    <location>
        <begin position="411"/>
        <end position="431"/>
    </location>
</feature>
<keyword evidence="4 6" id="KW-1133">Transmembrane helix</keyword>
<feature type="transmembrane region" description="Helical" evidence="6">
    <location>
        <begin position="322"/>
        <end position="342"/>
    </location>
</feature>
<dbReference type="PROSITE" id="PS50850">
    <property type="entry name" value="MFS"/>
    <property type="match status" value="1"/>
</dbReference>
<evidence type="ECO:0000256" key="2">
    <source>
        <dbReference type="ARBA" id="ARBA00022448"/>
    </source>
</evidence>
<organism evidence="8 9">
    <name type="scientific">Cyphellophora attinorum</name>
    <dbReference type="NCBI Taxonomy" id="1664694"/>
    <lineage>
        <taxon>Eukaryota</taxon>
        <taxon>Fungi</taxon>
        <taxon>Dikarya</taxon>
        <taxon>Ascomycota</taxon>
        <taxon>Pezizomycotina</taxon>
        <taxon>Eurotiomycetes</taxon>
        <taxon>Chaetothyriomycetidae</taxon>
        <taxon>Chaetothyriales</taxon>
        <taxon>Cyphellophoraceae</taxon>
        <taxon>Cyphellophora</taxon>
    </lineage>
</organism>
<gene>
    <name evidence="8" type="ORF">AB675_10229</name>
</gene>
<feature type="transmembrane region" description="Helical" evidence="6">
    <location>
        <begin position="215"/>
        <end position="237"/>
    </location>
</feature>
<dbReference type="OrthoDB" id="19923at2759"/>
<feature type="transmembrane region" description="Helical" evidence="6">
    <location>
        <begin position="443"/>
        <end position="466"/>
    </location>
</feature>
<evidence type="ECO:0000256" key="3">
    <source>
        <dbReference type="ARBA" id="ARBA00022692"/>
    </source>
</evidence>
<dbReference type="InterPro" id="IPR036259">
    <property type="entry name" value="MFS_trans_sf"/>
</dbReference>
<dbReference type="SUPFAM" id="SSF103473">
    <property type="entry name" value="MFS general substrate transporter"/>
    <property type="match status" value="1"/>
</dbReference>
<dbReference type="GO" id="GO:0022857">
    <property type="term" value="F:transmembrane transporter activity"/>
    <property type="evidence" value="ECO:0007669"/>
    <property type="project" value="InterPro"/>
</dbReference>
<feature type="transmembrane region" description="Helical" evidence="6">
    <location>
        <begin position="283"/>
        <end position="302"/>
    </location>
</feature>
<name>A0A0N1H0J5_9EURO</name>